<dbReference type="Proteomes" id="UP000827976">
    <property type="component" value="Chromosome 13"/>
</dbReference>
<dbReference type="EC" id="3.1.3.16" evidence="1"/>
<gene>
    <name evidence="1" type="ORF">IHE45_13G030100</name>
</gene>
<keyword evidence="2" id="KW-1185">Reference proteome</keyword>
<accession>A0ACB7UX76</accession>
<reference evidence="2" key="1">
    <citation type="journal article" date="2022" name="Nat. Commun.">
        <title>Chromosome evolution and the genetic basis of agronomically important traits in greater yam.</title>
        <authorList>
            <person name="Bredeson J.V."/>
            <person name="Lyons J.B."/>
            <person name="Oniyinde I.O."/>
            <person name="Okereke N.R."/>
            <person name="Kolade O."/>
            <person name="Nnabue I."/>
            <person name="Nwadili C.O."/>
            <person name="Hribova E."/>
            <person name="Parker M."/>
            <person name="Nwogha J."/>
            <person name="Shu S."/>
            <person name="Carlson J."/>
            <person name="Kariba R."/>
            <person name="Muthemba S."/>
            <person name="Knop K."/>
            <person name="Barton G.J."/>
            <person name="Sherwood A.V."/>
            <person name="Lopez-Montes A."/>
            <person name="Asiedu R."/>
            <person name="Jamnadass R."/>
            <person name="Muchugi A."/>
            <person name="Goodstein D."/>
            <person name="Egesi C.N."/>
            <person name="Featherston J."/>
            <person name="Asfaw A."/>
            <person name="Simpson G.G."/>
            <person name="Dolezel J."/>
            <person name="Hendre P.S."/>
            <person name="Van Deynze A."/>
            <person name="Kumar P.L."/>
            <person name="Obidiegwu J.E."/>
            <person name="Bhattacharjee R."/>
            <person name="Rokhsar D.S."/>
        </authorList>
    </citation>
    <scope>NUCLEOTIDE SEQUENCE [LARGE SCALE GENOMIC DNA]</scope>
    <source>
        <strain evidence="2">cv. TDa95/00328</strain>
    </source>
</reference>
<evidence type="ECO:0000313" key="1">
    <source>
        <dbReference type="EMBL" id="KAH7665371.1"/>
    </source>
</evidence>
<proteinExistence type="predicted"/>
<sequence>MLGSCCGDMGWWGGGGDELLWHLELKPHTSGDFSIAVAQANVVLEDQSQVMSSPSVTLVGVYDGHGGPETSRFVNSRLFSHLHKFASEHGAFSEEVMRKAFDATEQEFVQLVRQSWVSRPQLASVGSCCLVGAIANGVLYVANLGDSRAVLGRRATNGRGVVAERLSSDHNVAVEEVRKELREQHPDDPHIVVYNRGIWRIKGIIQVSRSIGDVYLKRPELSRDPLFQRYVCPIPLKRPVMSAEPSIRVRKLMSDDLFMIFASDGLWEQLNDDAAVDIVSRNPRSGIAKRLVRAALDEAARKREIRYNDIKKIEKGTRRHFHDDITVIVIYLDQHRNNASRSKCSTFDYTNAPIDIFSLNSDRETEDPGIII</sequence>
<dbReference type="EMBL" id="CM037023">
    <property type="protein sequence ID" value="KAH7665371.1"/>
    <property type="molecule type" value="Genomic_DNA"/>
</dbReference>
<comment type="caution">
    <text evidence="1">The sequence shown here is derived from an EMBL/GenBank/DDBJ whole genome shotgun (WGS) entry which is preliminary data.</text>
</comment>
<protein>
    <submittedName>
        <fullName evidence="1">Pyruvate dehydrogenase phosphatase protein</fullName>
        <ecNumber evidence="1">3.1.3.16</ecNumber>
    </submittedName>
</protein>
<evidence type="ECO:0000313" key="2">
    <source>
        <dbReference type="Proteomes" id="UP000827976"/>
    </source>
</evidence>
<keyword evidence="1" id="KW-0670">Pyruvate</keyword>
<keyword evidence="1" id="KW-0378">Hydrolase</keyword>
<name>A0ACB7UX76_DIOAL</name>
<organism evidence="1 2">
    <name type="scientific">Dioscorea alata</name>
    <name type="common">Purple yam</name>
    <dbReference type="NCBI Taxonomy" id="55571"/>
    <lineage>
        <taxon>Eukaryota</taxon>
        <taxon>Viridiplantae</taxon>
        <taxon>Streptophyta</taxon>
        <taxon>Embryophyta</taxon>
        <taxon>Tracheophyta</taxon>
        <taxon>Spermatophyta</taxon>
        <taxon>Magnoliopsida</taxon>
        <taxon>Liliopsida</taxon>
        <taxon>Dioscoreales</taxon>
        <taxon>Dioscoreaceae</taxon>
        <taxon>Dioscorea</taxon>
    </lineage>
</organism>